<proteinExistence type="inferred from homology"/>
<organism evidence="6 7">
    <name type="scientific">Roseateles agri</name>
    <dbReference type="NCBI Taxonomy" id="3098619"/>
    <lineage>
        <taxon>Bacteria</taxon>
        <taxon>Pseudomonadati</taxon>
        <taxon>Pseudomonadota</taxon>
        <taxon>Betaproteobacteria</taxon>
        <taxon>Burkholderiales</taxon>
        <taxon>Sphaerotilaceae</taxon>
        <taxon>Roseateles</taxon>
    </lineage>
</organism>
<dbReference type="InterPro" id="IPR038488">
    <property type="entry name" value="Integrase_DNA-bd_sf"/>
</dbReference>
<dbReference type="RefSeq" id="WP_320424881.1">
    <property type="nucleotide sequence ID" value="NZ_JAXCLA010000007.1"/>
</dbReference>
<keyword evidence="4" id="KW-0233">DNA recombination</keyword>
<protein>
    <submittedName>
        <fullName evidence="6">Tyrosine-type recombinase/integrase</fullName>
    </submittedName>
</protein>
<dbReference type="InterPro" id="IPR050808">
    <property type="entry name" value="Phage_Integrase"/>
</dbReference>
<name>A0ABU5DNP1_9BURK</name>
<keyword evidence="3" id="KW-0238">DNA-binding</keyword>
<comment type="similarity">
    <text evidence="1">Belongs to the 'phage' integrase family.</text>
</comment>
<keyword evidence="7" id="KW-1185">Reference proteome</keyword>
<sequence>MATRRPKGSRWTVTELRNVPTDWAGDTLGDGDGLTGEVRVSSRAEVTIRWRYAFKWEGKVKRLDCGFWPAVDLAGIRRTRDEARLKLREGINPSEHRQAERIQAQQEVKVTLAAEALRQADAKINNDLIDAWLQDGVKRSDGNLGLRQLLDKNVRPVIGTKLVAETTEHDLRVLLKVIVGRGANRMAVAVRNDLAQMYHWAEKRQPWRRLLAEGNPIDLVDIKTVVSPGYDIDYARERVLSVDELTELRDIFAAMGKDAATLTRKDLYELVWHTPIMRLAHQLGISDRGLSKICERRSIPTPSRGHWHRVALQTAAAPTPLPEPDWNPWVDLVRSQRGLSTKYQCAVWLCLLTTCRIGELLLTEKKHINFEKGEWFIPKENSKSTRGRRRDFMVFLSPQAAEQFKVLFEMAGDSRWVFPSPDKEDGPIGEKALTMQVGDRQLMFKQLSRKPKKRVLDNSLVLSGGENGEWTPHDLRRTSATTMQRLGIPADLIDRCQNHLLGGPKVRRHYLLYDFADEKRAAWVKLGEHVDAILRAKLGVAHSSGVTASSALLEASKRLEAITEA</sequence>
<evidence type="ECO:0000259" key="5">
    <source>
        <dbReference type="PROSITE" id="PS51898"/>
    </source>
</evidence>
<dbReference type="Proteomes" id="UP001285263">
    <property type="component" value="Unassembled WGS sequence"/>
</dbReference>
<dbReference type="EMBL" id="JAXCLA010000007">
    <property type="protein sequence ID" value="MDY0746909.1"/>
    <property type="molecule type" value="Genomic_DNA"/>
</dbReference>
<evidence type="ECO:0000256" key="4">
    <source>
        <dbReference type="ARBA" id="ARBA00023172"/>
    </source>
</evidence>
<dbReference type="InterPro" id="IPR010998">
    <property type="entry name" value="Integrase_recombinase_N"/>
</dbReference>
<evidence type="ECO:0000313" key="6">
    <source>
        <dbReference type="EMBL" id="MDY0746909.1"/>
    </source>
</evidence>
<dbReference type="Gene3D" id="1.10.150.130">
    <property type="match status" value="1"/>
</dbReference>
<dbReference type="InterPro" id="IPR011010">
    <property type="entry name" value="DNA_brk_join_enz"/>
</dbReference>
<dbReference type="Pfam" id="PF13356">
    <property type="entry name" value="Arm-DNA-bind_3"/>
    <property type="match status" value="1"/>
</dbReference>
<dbReference type="Pfam" id="PF00589">
    <property type="entry name" value="Phage_integrase"/>
    <property type="match status" value="1"/>
</dbReference>
<dbReference type="SUPFAM" id="SSF56349">
    <property type="entry name" value="DNA breaking-rejoining enzymes"/>
    <property type="match status" value="2"/>
</dbReference>
<dbReference type="PROSITE" id="PS51898">
    <property type="entry name" value="TYR_RECOMBINASE"/>
    <property type="match status" value="1"/>
</dbReference>
<dbReference type="InterPro" id="IPR013762">
    <property type="entry name" value="Integrase-like_cat_sf"/>
</dbReference>
<dbReference type="Gene3D" id="3.30.160.390">
    <property type="entry name" value="Integrase, DNA-binding domain"/>
    <property type="match status" value="1"/>
</dbReference>
<feature type="domain" description="Tyr recombinase" evidence="5">
    <location>
        <begin position="316"/>
        <end position="524"/>
    </location>
</feature>
<comment type="caution">
    <text evidence="6">The sequence shown here is derived from an EMBL/GenBank/DDBJ whole genome shotgun (WGS) entry which is preliminary data.</text>
</comment>
<dbReference type="PANTHER" id="PTHR30629:SF2">
    <property type="entry name" value="PROPHAGE INTEGRASE INTS-RELATED"/>
    <property type="match status" value="1"/>
</dbReference>
<dbReference type="InterPro" id="IPR025166">
    <property type="entry name" value="Integrase_DNA_bind_dom"/>
</dbReference>
<keyword evidence="2" id="KW-0229">DNA integration</keyword>
<dbReference type="InterPro" id="IPR002104">
    <property type="entry name" value="Integrase_catalytic"/>
</dbReference>
<evidence type="ECO:0000313" key="7">
    <source>
        <dbReference type="Proteomes" id="UP001285263"/>
    </source>
</evidence>
<evidence type="ECO:0000256" key="3">
    <source>
        <dbReference type="ARBA" id="ARBA00023125"/>
    </source>
</evidence>
<reference evidence="6 7" key="1">
    <citation type="submission" date="2023-11" db="EMBL/GenBank/DDBJ databases">
        <title>Paucibacter sp. nov., isolated from fresh soil in Korea.</title>
        <authorList>
            <person name="Le N.T.T."/>
        </authorList>
    </citation>
    <scope>NUCLEOTIDE SEQUENCE [LARGE SCALE GENOMIC DNA]</scope>
    <source>
        <strain evidence="6 7">R3-3</strain>
    </source>
</reference>
<evidence type="ECO:0000256" key="1">
    <source>
        <dbReference type="ARBA" id="ARBA00008857"/>
    </source>
</evidence>
<dbReference type="PANTHER" id="PTHR30629">
    <property type="entry name" value="PROPHAGE INTEGRASE"/>
    <property type="match status" value="1"/>
</dbReference>
<dbReference type="CDD" id="cd00801">
    <property type="entry name" value="INT_P4_C"/>
    <property type="match status" value="1"/>
</dbReference>
<evidence type="ECO:0000256" key="2">
    <source>
        <dbReference type="ARBA" id="ARBA00022908"/>
    </source>
</evidence>
<accession>A0ABU5DNP1</accession>
<dbReference type="Gene3D" id="1.10.443.10">
    <property type="entry name" value="Intergrase catalytic core"/>
    <property type="match status" value="1"/>
</dbReference>
<gene>
    <name evidence="6" type="ORF">SNE35_20520</name>
</gene>